<evidence type="ECO:0000256" key="3">
    <source>
        <dbReference type="ARBA" id="ARBA00009528"/>
    </source>
</evidence>
<keyword evidence="4 8" id="KW-0031">Aminopeptidase</keyword>
<keyword evidence="6 8" id="KW-0378">Hydrolase</keyword>
<dbReference type="Proteomes" id="UP000190857">
    <property type="component" value="Unassembled WGS sequence"/>
</dbReference>
<evidence type="ECO:0000256" key="7">
    <source>
        <dbReference type="ARBA" id="ARBA00049972"/>
    </source>
</evidence>
<comment type="similarity">
    <text evidence="3 8">Belongs to the peptidase M17 family.</text>
</comment>
<feature type="binding site" evidence="8">
    <location>
        <position position="295"/>
    </location>
    <ligand>
        <name>Mn(2+)</name>
        <dbReference type="ChEBI" id="CHEBI:29035"/>
        <label>2</label>
    </ligand>
</feature>
<dbReference type="InterPro" id="IPR043472">
    <property type="entry name" value="Macro_dom-like"/>
</dbReference>
<dbReference type="NCBIfam" id="NF002073">
    <property type="entry name" value="PRK00913.1-2"/>
    <property type="match status" value="1"/>
</dbReference>
<comment type="catalytic activity">
    <reaction evidence="1 8">
        <text>Release of an N-terminal amino acid, Xaa-|-Yaa-, in which Xaa is preferably Leu, but may be other amino acids including Pro although not Arg or Lys, and Yaa may be Pro. Amino acid amides and methyl esters are also readily hydrolyzed, but rates on arylamides are exceedingly low.</text>
        <dbReference type="EC" id="3.4.11.1"/>
    </reaction>
</comment>
<accession>A0A1T5JEP9</accession>
<dbReference type="GO" id="GO:0005737">
    <property type="term" value="C:cytoplasm"/>
    <property type="evidence" value="ECO:0007669"/>
    <property type="project" value="UniProtKB-SubCell"/>
</dbReference>
<organism evidence="10 11">
    <name type="scientific">Okibacterium fritillariae</name>
    <dbReference type="NCBI Taxonomy" id="123320"/>
    <lineage>
        <taxon>Bacteria</taxon>
        <taxon>Bacillati</taxon>
        <taxon>Actinomycetota</taxon>
        <taxon>Actinomycetes</taxon>
        <taxon>Micrococcales</taxon>
        <taxon>Microbacteriaceae</taxon>
        <taxon>Okibacterium</taxon>
    </lineage>
</organism>
<protein>
    <recommendedName>
        <fullName evidence="8">Probable cytosol aminopeptidase</fullName>
        <ecNumber evidence="8">3.4.11.1</ecNumber>
    </recommendedName>
    <alternativeName>
        <fullName evidence="8">Leucine aminopeptidase</fullName>
        <shortName evidence="8">LAP</shortName>
        <ecNumber evidence="8">3.4.11.10</ecNumber>
    </alternativeName>
    <alternativeName>
        <fullName evidence="8">Leucyl aminopeptidase</fullName>
    </alternativeName>
</protein>
<evidence type="ECO:0000313" key="11">
    <source>
        <dbReference type="Proteomes" id="UP000190857"/>
    </source>
</evidence>
<keyword evidence="8" id="KW-0479">Metal-binding</keyword>
<dbReference type="Gene3D" id="3.40.220.10">
    <property type="entry name" value="Leucine Aminopeptidase, subunit E, domain 1"/>
    <property type="match status" value="1"/>
</dbReference>
<gene>
    <name evidence="8" type="primary">pepA</name>
    <name evidence="10" type="ORF">SAMN06309945_1475</name>
</gene>
<dbReference type="InterPro" id="IPR011356">
    <property type="entry name" value="Leucine_aapep/pepB"/>
</dbReference>
<dbReference type="AlphaFoldDB" id="A0A1T5JEP9"/>
<feature type="domain" description="Cytosol aminopeptidase" evidence="9">
    <location>
        <begin position="352"/>
        <end position="359"/>
    </location>
</feature>
<evidence type="ECO:0000313" key="10">
    <source>
        <dbReference type="EMBL" id="SKC49865.1"/>
    </source>
</evidence>
<dbReference type="Gene3D" id="3.40.630.10">
    <property type="entry name" value="Zn peptidases"/>
    <property type="match status" value="1"/>
</dbReference>
<feature type="binding site" evidence="8">
    <location>
        <position position="354"/>
    </location>
    <ligand>
        <name>Mn(2+)</name>
        <dbReference type="ChEBI" id="CHEBI:29035"/>
        <label>1</label>
    </ligand>
</feature>
<keyword evidence="11" id="KW-1185">Reference proteome</keyword>
<dbReference type="CDD" id="cd00433">
    <property type="entry name" value="Peptidase_M17"/>
    <property type="match status" value="1"/>
</dbReference>
<dbReference type="GO" id="GO:0030145">
    <property type="term" value="F:manganese ion binding"/>
    <property type="evidence" value="ECO:0007669"/>
    <property type="project" value="UniProtKB-UniRule"/>
</dbReference>
<feature type="binding site" evidence="8">
    <location>
        <position position="272"/>
    </location>
    <ligand>
        <name>Mn(2+)</name>
        <dbReference type="ChEBI" id="CHEBI:29035"/>
        <label>2</label>
    </ligand>
</feature>
<comment type="subcellular location">
    <subcellularLocation>
        <location evidence="8">Cytoplasm</location>
    </subcellularLocation>
</comment>
<dbReference type="GO" id="GO:0070006">
    <property type="term" value="F:metalloaminopeptidase activity"/>
    <property type="evidence" value="ECO:0007669"/>
    <property type="project" value="InterPro"/>
</dbReference>
<comment type="cofactor">
    <cofactor evidence="8">
        <name>Mn(2+)</name>
        <dbReference type="ChEBI" id="CHEBI:29035"/>
    </cofactor>
    <text evidence="8">Binds 2 manganese ions per subunit.</text>
</comment>
<feature type="active site" evidence="8">
    <location>
        <position position="358"/>
    </location>
</feature>
<comment type="catalytic activity">
    <reaction evidence="2 8">
        <text>Release of an N-terminal amino acid, preferentially leucine, but not glutamic or aspartic acids.</text>
        <dbReference type="EC" id="3.4.11.10"/>
    </reaction>
</comment>
<dbReference type="Pfam" id="PF02789">
    <property type="entry name" value="Peptidase_M17_N"/>
    <property type="match status" value="1"/>
</dbReference>
<evidence type="ECO:0000256" key="6">
    <source>
        <dbReference type="ARBA" id="ARBA00022801"/>
    </source>
</evidence>
<dbReference type="EC" id="3.4.11.10" evidence="8"/>
<dbReference type="PROSITE" id="PS00631">
    <property type="entry name" value="CYTOSOL_AP"/>
    <property type="match status" value="1"/>
</dbReference>
<name>A0A1T5JEP9_9MICO</name>
<dbReference type="HAMAP" id="MF_00181">
    <property type="entry name" value="Cytosol_peptidase_M17"/>
    <property type="match status" value="1"/>
</dbReference>
<dbReference type="PANTHER" id="PTHR11963">
    <property type="entry name" value="LEUCINE AMINOPEPTIDASE-RELATED"/>
    <property type="match status" value="1"/>
</dbReference>
<dbReference type="EC" id="3.4.11.1" evidence="8"/>
<evidence type="ECO:0000259" key="9">
    <source>
        <dbReference type="PROSITE" id="PS00631"/>
    </source>
</evidence>
<feature type="binding site" evidence="8">
    <location>
        <position position="356"/>
    </location>
    <ligand>
        <name>Mn(2+)</name>
        <dbReference type="ChEBI" id="CHEBI:29035"/>
        <label>2</label>
    </ligand>
</feature>
<dbReference type="InterPro" id="IPR000819">
    <property type="entry name" value="Peptidase_M17_C"/>
</dbReference>
<dbReference type="PRINTS" id="PR00481">
    <property type="entry name" value="LAMNOPPTDASE"/>
</dbReference>
<dbReference type="PANTHER" id="PTHR11963:SF23">
    <property type="entry name" value="CYTOSOL AMINOPEPTIDASE"/>
    <property type="match status" value="1"/>
</dbReference>
<sequence length="514" mass="52539">MDGMSVPQISLTVRSTTEYGSGANDTQPDIILLAARSTADGPALVTLDGSVDTDAIEAQLRQVGSTGAKDGLVRLPAPAGTSIPLAVAGLGSTVDAASLRYAAGSALRQLAGQSTVAIAIATQSADELQALAEGAALGAYAFLDYRSASLGEHKQAVENVVVHHTGEHVADGSDEASHVAAHASAVAEAVSTVKNLVNTPPSDLYPETLAQAAVEAAASLPIDVTIWDEEQLVAEGFGGIMGVGQGSARPPRLVKLSYSPAGASKHLALVGKGITFDTGGLSLKPAGSMIGMKYDMAGAASVLAVVVAAARLELPVRLTSWMCIAENMPSGQAMRPDDILTIRGGTTVEINNTDAEGRLVLADGLVAASEEFPDAIVDIATLTGAQQVALGNRYSGLMGDDAFVAQVKAAADAVDEPMWPMPFAEELRKKLNSPIADLQNAKLGQTAGGMLLAGAFLREFIGDTEDGSGTIPWTHIDTAGPSNNTDAAYGFTGGGPTASGVRTLLKVAEEFSRP</sequence>
<keyword evidence="8" id="KW-0963">Cytoplasm</keyword>
<comment type="function">
    <text evidence="7 8">Presumably involved in the processing and regular turnover of intracellular proteins. Catalyzes the removal of unsubstituted N-terminal amino acids from various peptides.</text>
</comment>
<evidence type="ECO:0000256" key="1">
    <source>
        <dbReference type="ARBA" id="ARBA00000135"/>
    </source>
</evidence>
<feature type="binding site" evidence="8">
    <location>
        <position position="277"/>
    </location>
    <ligand>
        <name>Mn(2+)</name>
        <dbReference type="ChEBI" id="CHEBI:29035"/>
        <label>2</label>
    </ligand>
</feature>
<evidence type="ECO:0000256" key="8">
    <source>
        <dbReference type="HAMAP-Rule" id="MF_00181"/>
    </source>
</evidence>
<feature type="binding site" evidence="8">
    <location>
        <position position="356"/>
    </location>
    <ligand>
        <name>Mn(2+)</name>
        <dbReference type="ChEBI" id="CHEBI:29035"/>
        <label>1</label>
    </ligand>
</feature>
<keyword evidence="5 8" id="KW-0645">Protease</keyword>
<dbReference type="EMBL" id="FUZP01000001">
    <property type="protein sequence ID" value="SKC49865.1"/>
    <property type="molecule type" value="Genomic_DNA"/>
</dbReference>
<keyword evidence="8" id="KW-0464">Manganese</keyword>
<feature type="active site" evidence="8">
    <location>
        <position position="284"/>
    </location>
</feature>
<reference evidence="10 11" key="1">
    <citation type="submission" date="2017-02" db="EMBL/GenBank/DDBJ databases">
        <authorList>
            <person name="Peterson S.W."/>
        </authorList>
    </citation>
    <scope>NUCLEOTIDE SEQUENCE [LARGE SCALE GENOMIC DNA]</scope>
    <source>
        <strain evidence="10 11">VKM Ac-2059</strain>
    </source>
</reference>
<dbReference type="InterPro" id="IPR023042">
    <property type="entry name" value="Peptidase_M17_leu_NH2_pept"/>
</dbReference>
<dbReference type="GO" id="GO:0006508">
    <property type="term" value="P:proteolysis"/>
    <property type="evidence" value="ECO:0007669"/>
    <property type="project" value="UniProtKB-KW"/>
</dbReference>
<dbReference type="SUPFAM" id="SSF53187">
    <property type="entry name" value="Zn-dependent exopeptidases"/>
    <property type="match status" value="1"/>
</dbReference>
<dbReference type="InterPro" id="IPR008283">
    <property type="entry name" value="Peptidase_M17_N"/>
</dbReference>
<dbReference type="STRING" id="123320.SAMN06309945_1475"/>
<evidence type="ECO:0000256" key="5">
    <source>
        <dbReference type="ARBA" id="ARBA00022670"/>
    </source>
</evidence>
<evidence type="ECO:0000256" key="2">
    <source>
        <dbReference type="ARBA" id="ARBA00000967"/>
    </source>
</evidence>
<evidence type="ECO:0000256" key="4">
    <source>
        <dbReference type="ARBA" id="ARBA00022438"/>
    </source>
</evidence>
<dbReference type="Pfam" id="PF00883">
    <property type="entry name" value="Peptidase_M17"/>
    <property type="match status" value="1"/>
</dbReference>
<proteinExistence type="inferred from homology"/>
<feature type="binding site" evidence="8">
    <location>
        <position position="277"/>
    </location>
    <ligand>
        <name>Mn(2+)</name>
        <dbReference type="ChEBI" id="CHEBI:29035"/>
        <label>1</label>
    </ligand>
</feature>
<dbReference type="SUPFAM" id="SSF52949">
    <property type="entry name" value="Macro domain-like"/>
    <property type="match status" value="1"/>
</dbReference>